<evidence type="ECO:0000313" key="2">
    <source>
        <dbReference type="EMBL" id="EOY24376.1"/>
    </source>
</evidence>
<organism evidence="2 3">
    <name type="scientific">Theobroma cacao</name>
    <name type="common">Cacao</name>
    <name type="synonym">Cocoa</name>
    <dbReference type="NCBI Taxonomy" id="3641"/>
    <lineage>
        <taxon>Eukaryota</taxon>
        <taxon>Viridiplantae</taxon>
        <taxon>Streptophyta</taxon>
        <taxon>Embryophyta</taxon>
        <taxon>Tracheophyta</taxon>
        <taxon>Spermatophyta</taxon>
        <taxon>Magnoliopsida</taxon>
        <taxon>eudicotyledons</taxon>
        <taxon>Gunneridae</taxon>
        <taxon>Pentapetalae</taxon>
        <taxon>rosids</taxon>
        <taxon>malvids</taxon>
        <taxon>Malvales</taxon>
        <taxon>Malvaceae</taxon>
        <taxon>Byttnerioideae</taxon>
        <taxon>Theobroma</taxon>
    </lineage>
</organism>
<name>A0A061G468_THECC</name>
<dbReference type="InParanoid" id="A0A061G468"/>
<evidence type="ECO:0000313" key="3">
    <source>
        <dbReference type="Proteomes" id="UP000026915"/>
    </source>
</evidence>
<protein>
    <submittedName>
        <fullName evidence="2">Uncharacterized protein</fullName>
    </submittedName>
</protein>
<evidence type="ECO:0000256" key="1">
    <source>
        <dbReference type="SAM" id="MobiDB-lite"/>
    </source>
</evidence>
<accession>A0A061G468</accession>
<reference evidence="2 3" key="1">
    <citation type="journal article" date="2013" name="Genome Biol.">
        <title>The genome sequence of the most widely cultivated cacao type and its use to identify candidate genes regulating pod color.</title>
        <authorList>
            <person name="Motamayor J.C."/>
            <person name="Mockaitis K."/>
            <person name="Schmutz J."/>
            <person name="Haiminen N."/>
            <person name="Iii D.L."/>
            <person name="Cornejo O."/>
            <person name="Findley S.D."/>
            <person name="Zheng P."/>
            <person name="Utro F."/>
            <person name="Royaert S."/>
            <person name="Saski C."/>
            <person name="Jenkins J."/>
            <person name="Podicheti R."/>
            <person name="Zhao M."/>
            <person name="Scheffler B.E."/>
            <person name="Stack J.C."/>
            <person name="Feltus F.A."/>
            <person name="Mustiga G.M."/>
            <person name="Amores F."/>
            <person name="Phillips W."/>
            <person name="Marelli J.P."/>
            <person name="May G.D."/>
            <person name="Shapiro H."/>
            <person name="Ma J."/>
            <person name="Bustamante C.D."/>
            <person name="Schnell R.J."/>
            <person name="Main D."/>
            <person name="Gilbert D."/>
            <person name="Parida L."/>
            <person name="Kuhn D.N."/>
        </authorList>
    </citation>
    <scope>NUCLEOTIDE SEQUENCE [LARGE SCALE GENOMIC DNA]</scope>
    <source>
        <strain evidence="3">cv. Matina 1-6</strain>
    </source>
</reference>
<dbReference type="AlphaFoldDB" id="A0A061G468"/>
<keyword evidence="3" id="KW-1185">Reference proteome</keyword>
<sequence>MEGGRSQVVSGQSCMAKPPLASPLEGTGRVDFPPPTPVMDHACHVAFTPCAIHIAYAATSVAGPFHPVGSLLSERLCPWSLWSNFRLIASTEHLGSLHGARNMVLNNPQRCGHIL</sequence>
<dbReference type="EMBL" id="CM001881">
    <property type="protein sequence ID" value="EOY24376.1"/>
    <property type="molecule type" value="Genomic_DNA"/>
</dbReference>
<dbReference type="HOGENOM" id="CLU_2113373_0_0_1"/>
<dbReference type="Gramene" id="EOY24376">
    <property type="protein sequence ID" value="EOY24376"/>
    <property type="gene ID" value="TCM_015993"/>
</dbReference>
<gene>
    <name evidence="2" type="ORF">TCM_015993</name>
</gene>
<feature type="region of interest" description="Disordered" evidence="1">
    <location>
        <begin position="1"/>
        <end position="31"/>
    </location>
</feature>
<proteinExistence type="predicted"/>
<dbReference type="Proteomes" id="UP000026915">
    <property type="component" value="Chromosome 3"/>
</dbReference>